<feature type="region of interest" description="Disordered" evidence="1">
    <location>
        <begin position="1"/>
        <end position="109"/>
    </location>
</feature>
<feature type="compositionally biased region" description="Acidic residues" evidence="1">
    <location>
        <begin position="246"/>
        <end position="268"/>
    </location>
</feature>
<evidence type="ECO:0000256" key="1">
    <source>
        <dbReference type="SAM" id="MobiDB-lite"/>
    </source>
</evidence>
<feature type="compositionally biased region" description="Polar residues" evidence="1">
    <location>
        <begin position="61"/>
        <end position="72"/>
    </location>
</feature>
<proteinExistence type="predicted"/>
<feature type="region of interest" description="Disordered" evidence="1">
    <location>
        <begin position="421"/>
        <end position="458"/>
    </location>
</feature>
<feature type="compositionally biased region" description="Low complexity" evidence="1">
    <location>
        <begin position="207"/>
        <end position="216"/>
    </location>
</feature>
<comment type="caution">
    <text evidence="2">The sequence shown here is derived from an EMBL/GenBank/DDBJ whole genome shotgun (WGS) entry which is preliminary data.</text>
</comment>
<feature type="compositionally biased region" description="Basic residues" evidence="1">
    <location>
        <begin position="427"/>
        <end position="450"/>
    </location>
</feature>
<dbReference type="EMBL" id="NAJO01000031">
    <property type="protein sequence ID" value="OQO01398.1"/>
    <property type="molecule type" value="Genomic_DNA"/>
</dbReference>
<accession>A0A1V8SQU4</accession>
<organism evidence="2 3">
    <name type="scientific">Cryoendolithus antarcticus</name>
    <dbReference type="NCBI Taxonomy" id="1507870"/>
    <lineage>
        <taxon>Eukaryota</taxon>
        <taxon>Fungi</taxon>
        <taxon>Dikarya</taxon>
        <taxon>Ascomycota</taxon>
        <taxon>Pezizomycotina</taxon>
        <taxon>Dothideomycetes</taxon>
        <taxon>Dothideomycetidae</taxon>
        <taxon>Cladosporiales</taxon>
        <taxon>Cladosporiaceae</taxon>
        <taxon>Cryoendolithus</taxon>
    </lineage>
</organism>
<dbReference type="AlphaFoldDB" id="A0A1V8SQU4"/>
<evidence type="ECO:0000313" key="3">
    <source>
        <dbReference type="Proteomes" id="UP000192596"/>
    </source>
</evidence>
<evidence type="ECO:0000313" key="2">
    <source>
        <dbReference type="EMBL" id="OQO01398.1"/>
    </source>
</evidence>
<reference evidence="3" key="1">
    <citation type="submission" date="2017-03" db="EMBL/GenBank/DDBJ databases">
        <title>Genomes of endolithic fungi from Antarctica.</title>
        <authorList>
            <person name="Coleine C."/>
            <person name="Masonjones S."/>
            <person name="Stajich J.E."/>
        </authorList>
    </citation>
    <scope>NUCLEOTIDE SEQUENCE [LARGE SCALE GENOMIC DNA]</scope>
    <source>
        <strain evidence="3">CCFEE 5527</strain>
    </source>
</reference>
<keyword evidence="3" id="KW-1185">Reference proteome</keyword>
<feature type="compositionally biased region" description="Polar residues" evidence="1">
    <location>
        <begin position="194"/>
        <end position="203"/>
    </location>
</feature>
<gene>
    <name evidence="2" type="ORF">B0A48_12953</name>
</gene>
<feature type="compositionally biased region" description="Acidic residues" evidence="1">
    <location>
        <begin position="1"/>
        <end position="19"/>
    </location>
</feature>
<dbReference type="InParanoid" id="A0A1V8SQU4"/>
<sequence>MKQQQEEYEYDDVPQDEDEALRSASRTPLLHSPRSERYLRSSRLNGSPRPDDNEEPAENTGVITQGEQQIEEQFSPYFAEIREIGSPRSAGPSGSDENRRPTGGRGNLTDFDEEMIEMQELNSDKPPVDSKMVSNNASAAALLNKVESAPGAVAQGRAPAEATAAEQDQEHVRSYSLFNRSPPNGQLDRASEVDQVSDTTSYDSAERQAAAEAAAESMLAPLPGQRAPWERPPVRRPVVHPAVADDLVEDPLNGDEPVESPSVEDESLADQSIHEADAERSNVSSEFQAVFNIIRAIGNAAIRPDFGPAPVADDPAAEQLIAPNSVLGAGSAPATNYLSTLARHHRINAIDSPSVESADPEPPNIFSPTSAALGRPWIIRPPGTSSVAIARPAPAVTSTAWNAAEDAFQRMMAEAERRAMAAVDAKRQKKEAKAARKAAKAAEKARRRAQRRAEGRSF</sequence>
<name>A0A1V8SQU4_9PEZI</name>
<dbReference type="Proteomes" id="UP000192596">
    <property type="component" value="Unassembled WGS sequence"/>
</dbReference>
<feature type="region of interest" description="Disordered" evidence="1">
    <location>
        <begin position="151"/>
        <end position="281"/>
    </location>
</feature>
<protein>
    <submittedName>
        <fullName evidence="2">Uncharacterized protein</fullName>
    </submittedName>
</protein>